<evidence type="ECO:0000313" key="5">
    <source>
        <dbReference type="EMBL" id="OGZ67356.1"/>
    </source>
</evidence>
<keyword evidence="2" id="KW-0378">Hydrolase</keyword>
<evidence type="ECO:0000256" key="1">
    <source>
        <dbReference type="ARBA" id="ARBA00022722"/>
    </source>
</evidence>
<dbReference type="AlphaFoldDB" id="A0A1G2HXS0"/>
<feature type="region of interest" description="Disordered" evidence="3">
    <location>
        <begin position="219"/>
        <end position="241"/>
    </location>
</feature>
<dbReference type="Proteomes" id="UP000176421">
    <property type="component" value="Unassembled WGS sequence"/>
</dbReference>
<evidence type="ECO:0000256" key="4">
    <source>
        <dbReference type="SAM" id="Phobius"/>
    </source>
</evidence>
<feature type="compositionally biased region" description="Polar residues" evidence="3">
    <location>
        <begin position="219"/>
        <end position="231"/>
    </location>
</feature>
<reference evidence="5 6" key="1">
    <citation type="journal article" date="2016" name="Nat. Commun.">
        <title>Thousands of microbial genomes shed light on interconnected biogeochemical processes in an aquifer system.</title>
        <authorList>
            <person name="Anantharaman K."/>
            <person name="Brown C.T."/>
            <person name="Hug L.A."/>
            <person name="Sharon I."/>
            <person name="Castelle C.J."/>
            <person name="Probst A.J."/>
            <person name="Thomas B.C."/>
            <person name="Singh A."/>
            <person name="Wilkins M.J."/>
            <person name="Karaoz U."/>
            <person name="Brodie E.L."/>
            <person name="Williams K.H."/>
            <person name="Hubbard S.S."/>
            <person name="Banfield J.F."/>
        </authorList>
    </citation>
    <scope>NUCLEOTIDE SEQUENCE [LARGE SCALE GENOMIC DNA]</scope>
</reference>
<accession>A0A1G2HXS0</accession>
<protein>
    <submittedName>
        <fullName evidence="5">Uncharacterized protein</fullName>
    </submittedName>
</protein>
<dbReference type="GO" id="GO:0004540">
    <property type="term" value="F:RNA nuclease activity"/>
    <property type="evidence" value="ECO:0007669"/>
    <property type="project" value="InterPro"/>
</dbReference>
<dbReference type="STRING" id="1802206.A3D35_01715"/>
<dbReference type="GO" id="GO:0016787">
    <property type="term" value="F:hydrolase activity"/>
    <property type="evidence" value="ECO:0007669"/>
    <property type="project" value="UniProtKB-KW"/>
</dbReference>
<sequence length="241" mass="26101">MFWNFDQAWLADPQNQNSYAYARNNPIILSDPSGKSWTTFGQGVGESLVATLIIAGAIAAIPVAIPAAVVTGLAIVGTGAAMYGTYQNYQSYNSGQISKDQFDYNSGALLGGLALPYGMGKLAEGGQAVNLSKLGETKIPEIQRTKLPTAAQKLLSEYESNGWQKAISGETSNPRIFRNDKNPLPDKGYIFDAQYKAPQGQNTDRFVKNNDGNLYYTNNHYGDGSASNDQPSFHKVINTKK</sequence>
<proteinExistence type="predicted"/>
<evidence type="ECO:0000313" key="6">
    <source>
        <dbReference type="Proteomes" id="UP000176421"/>
    </source>
</evidence>
<keyword evidence="1" id="KW-0540">Nuclease</keyword>
<feature type="transmembrane region" description="Helical" evidence="4">
    <location>
        <begin position="48"/>
        <end position="76"/>
    </location>
</feature>
<dbReference type="EMBL" id="MHOS01000039">
    <property type="protein sequence ID" value="OGZ67356.1"/>
    <property type="molecule type" value="Genomic_DNA"/>
</dbReference>
<keyword evidence="4" id="KW-1133">Transmembrane helix</keyword>
<dbReference type="SUPFAM" id="SSF53933">
    <property type="entry name" value="Microbial ribonucleases"/>
    <property type="match status" value="1"/>
</dbReference>
<name>A0A1G2HXS0_9BACT</name>
<evidence type="ECO:0000256" key="3">
    <source>
        <dbReference type="SAM" id="MobiDB-lite"/>
    </source>
</evidence>
<evidence type="ECO:0000256" key="2">
    <source>
        <dbReference type="ARBA" id="ARBA00022801"/>
    </source>
</evidence>
<keyword evidence="4" id="KW-0472">Membrane</keyword>
<organism evidence="5 6">
    <name type="scientific">Candidatus Staskawiczbacteria bacterium RIFCSPHIGHO2_02_FULL_34_9</name>
    <dbReference type="NCBI Taxonomy" id="1802206"/>
    <lineage>
        <taxon>Bacteria</taxon>
        <taxon>Candidatus Staskawicziibacteriota</taxon>
    </lineage>
</organism>
<dbReference type="Gene3D" id="3.10.450.30">
    <property type="entry name" value="Microbial ribonucleases"/>
    <property type="match status" value="1"/>
</dbReference>
<comment type="caution">
    <text evidence="5">The sequence shown here is derived from an EMBL/GenBank/DDBJ whole genome shotgun (WGS) entry which is preliminary data.</text>
</comment>
<dbReference type="GO" id="GO:0003723">
    <property type="term" value="F:RNA binding"/>
    <property type="evidence" value="ECO:0007669"/>
    <property type="project" value="InterPro"/>
</dbReference>
<keyword evidence="4" id="KW-0812">Transmembrane</keyword>
<dbReference type="InterPro" id="IPR016191">
    <property type="entry name" value="Ribonuclease/ribotoxin"/>
</dbReference>
<gene>
    <name evidence="5" type="ORF">A3D35_01715</name>
</gene>